<dbReference type="RefSeq" id="WP_006593558.1">
    <property type="nucleotide sequence ID" value="NZ_BAHD01000054.1"/>
</dbReference>
<evidence type="ECO:0000259" key="1">
    <source>
        <dbReference type="PROSITE" id="PS50206"/>
    </source>
</evidence>
<gene>
    <name evidence="2" type="ORF">KILIM_054_00370</name>
</gene>
<dbReference type="InterPro" id="IPR001763">
    <property type="entry name" value="Rhodanese-like_dom"/>
</dbReference>
<evidence type="ECO:0000313" key="2">
    <source>
        <dbReference type="EMBL" id="GAB97026.1"/>
    </source>
</evidence>
<comment type="caution">
    <text evidence="2">The sequence shown here is derived from an EMBL/GenBank/DDBJ whole genome shotgun (WGS) entry which is preliminary data.</text>
</comment>
<feature type="domain" description="Rhodanese" evidence="1">
    <location>
        <begin position="113"/>
        <end position="135"/>
    </location>
</feature>
<organism evidence="2 3">
    <name type="scientific">Kineosphaera limosa NBRC 100340</name>
    <dbReference type="NCBI Taxonomy" id="1184609"/>
    <lineage>
        <taxon>Bacteria</taxon>
        <taxon>Bacillati</taxon>
        <taxon>Actinomycetota</taxon>
        <taxon>Actinomycetes</taxon>
        <taxon>Micrococcales</taxon>
        <taxon>Dermatophilaceae</taxon>
        <taxon>Kineosphaera</taxon>
    </lineage>
</organism>
<dbReference type="EMBL" id="BAHD01000054">
    <property type="protein sequence ID" value="GAB97026.1"/>
    <property type="molecule type" value="Genomic_DNA"/>
</dbReference>
<dbReference type="PROSITE" id="PS50206">
    <property type="entry name" value="RHODANESE_3"/>
    <property type="match status" value="1"/>
</dbReference>
<dbReference type="Proteomes" id="UP000008366">
    <property type="component" value="Unassembled WGS sequence"/>
</dbReference>
<dbReference type="STRING" id="1184609.KILIM_054_00370"/>
<dbReference type="AlphaFoldDB" id="K6WT63"/>
<accession>K6WT63</accession>
<protein>
    <recommendedName>
        <fullName evidence="1">Rhodanese domain-containing protein</fullName>
    </recommendedName>
</protein>
<reference evidence="2 3" key="1">
    <citation type="submission" date="2012-08" db="EMBL/GenBank/DDBJ databases">
        <title>Whole genome shotgun sequence of Kineosphaera limosa NBRC 100340.</title>
        <authorList>
            <person name="Yoshida I."/>
            <person name="Isaki S."/>
            <person name="Hosoyama A."/>
            <person name="Tsuchikane K."/>
            <person name="Katsumata H."/>
            <person name="Ando Y."/>
            <person name="Ohji S."/>
            <person name="Hamada M."/>
            <person name="Tamura T."/>
            <person name="Yamazoe A."/>
            <person name="Yamazaki S."/>
            <person name="Fujita N."/>
        </authorList>
    </citation>
    <scope>NUCLEOTIDE SEQUENCE [LARGE SCALE GENOMIC DNA]</scope>
    <source>
        <strain evidence="2 3">NBRC 100340</strain>
    </source>
</reference>
<dbReference type="OrthoDB" id="4828183at2"/>
<dbReference type="InterPro" id="IPR036873">
    <property type="entry name" value="Rhodanese-like_dom_sf"/>
</dbReference>
<name>K6WT63_9MICO</name>
<proteinExistence type="predicted"/>
<evidence type="ECO:0000313" key="3">
    <source>
        <dbReference type="Proteomes" id="UP000008366"/>
    </source>
</evidence>
<sequence>MSSTRPFDLDATLTRTRSHARWQIDLFAPAPASNRDRVSVRGAYQDALYERALILDLRADTSSGQLPADLALRVRPGVDLAALAGRAVLYLLVDDADAPIVEPAAFAAFAPERPRIVLIDGGITAWRAAGLPLTLGDG</sequence>
<keyword evidence="3" id="KW-1185">Reference proteome</keyword>
<dbReference type="SUPFAM" id="SSF52821">
    <property type="entry name" value="Rhodanese/Cell cycle control phosphatase"/>
    <property type="match status" value="1"/>
</dbReference>